<feature type="region of interest" description="Disordered" evidence="1">
    <location>
        <begin position="1"/>
        <end position="32"/>
    </location>
</feature>
<dbReference type="Proteomes" id="UP000054383">
    <property type="component" value="Unassembled WGS sequence"/>
</dbReference>
<evidence type="ECO:0000256" key="1">
    <source>
        <dbReference type="SAM" id="MobiDB-lite"/>
    </source>
</evidence>
<dbReference type="OMA" id="EITYITQ"/>
<dbReference type="AlphaFoldDB" id="A0A0U1LKM8"/>
<dbReference type="EMBL" id="CVMT01000001">
    <property type="protein sequence ID" value="CRG83505.1"/>
    <property type="molecule type" value="Genomic_DNA"/>
</dbReference>
<evidence type="ECO:0000313" key="3">
    <source>
        <dbReference type="Proteomes" id="UP000054383"/>
    </source>
</evidence>
<gene>
    <name evidence="2" type="ORF">PISL3812_00856</name>
</gene>
<keyword evidence="3" id="KW-1185">Reference proteome</keyword>
<sequence length="98" mass="11172">MSHQQSHSTLQFRNLVHQRARQSEPLSNQEVDRITRETAELAGVDQPLGDPTQTQWLESANVLHEKPASAITREDAKNVHRQEVSFAFTLLLNETWGL</sequence>
<protein>
    <submittedName>
        <fullName evidence="2">Uncharacterized protein</fullName>
    </submittedName>
</protein>
<organism evidence="2 3">
    <name type="scientific">Talaromyces islandicus</name>
    <name type="common">Penicillium islandicum</name>
    <dbReference type="NCBI Taxonomy" id="28573"/>
    <lineage>
        <taxon>Eukaryota</taxon>
        <taxon>Fungi</taxon>
        <taxon>Dikarya</taxon>
        <taxon>Ascomycota</taxon>
        <taxon>Pezizomycotina</taxon>
        <taxon>Eurotiomycetes</taxon>
        <taxon>Eurotiomycetidae</taxon>
        <taxon>Eurotiales</taxon>
        <taxon>Trichocomaceae</taxon>
        <taxon>Talaromyces</taxon>
        <taxon>Talaromyces sect. Islandici</taxon>
    </lineage>
</organism>
<evidence type="ECO:0000313" key="2">
    <source>
        <dbReference type="EMBL" id="CRG83505.1"/>
    </source>
</evidence>
<feature type="compositionally biased region" description="Polar residues" evidence="1">
    <location>
        <begin position="1"/>
        <end position="12"/>
    </location>
</feature>
<name>A0A0U1LKM8_TALIS</name>
<dbReference type="OrthoDB" id="2799468at2759"/>
<accession>A0A0U1LKM8</accession>
<reference evidence="2 3" key="1">
    <citation type="submission" date="2015-04" db="EMBL/GenBank/DDBJ databases">
        <authorList>
            <person name="Syromyatnikov M.Y."/>
            <person name="Popov V.N."/>
        </authorList>
    </citation>
    <scope>NUCLEOTIDE SEQUENCE [LARGE SCALE GENOMIC DNA]</scope>
    <source>
        <strain evidence="2">WF-38-12</strain>
    </source>
</reference>
<proteinExistence type="predicted"/>